<reference evidence="1 2" key="1">
    <citation type="submission" date="2023-10" db="EMBL/GenBank/DDBJ databases">
        <title>Chromosome-scale genome assembly provides insights into flower coloration mechanisms of Canna indica.</title>
        <authorList>
            <person name="Li C."/>
        </authorList>
    </citation>
    <scope>NUCLEOTIDE SEQUENCE [LARGE SCALE GENOMIC DNA]</scope>
    <source>
        <tissue evidence="1">Flower</tissue>
    </source>
</reference>
<keyword evidence="2" id="KW-1185">Reference proteome</keyword>
<accession>A0AAQ3L1D0</accession>
<proteinExistence type="predicted"/>
<sequence>MKNTGYPDPLTPSGGEEAEMHEAFEAESSVLRTRMMELGSRLQSLNEILHYLHPWNDVDNAAIDGFFCDSEMDREE</sequence>
<evidence type="ECO:0000313" key="2">
    <source>
        <dbReference type="Proteomes" id="UP001327560"/>
    </source>
</evidence>
<gene>
    <name evidence="1" type="ORF">Cni_G25551</name>
</gene>
<evidence type="ECO:0000313" key="1">
    <source>
        <dbReference type="EMBL" id="WOL16763.1"/>
    </source>
</evidence>
<name>A0AAQ3L1D0_9LILI</name>
<organism evidence="1 2">
    <name type="scientific">Canna indica</name>
    <name type="common">Indian-shot</name>
    <dbReference type="NCBI Taxonomy" id="4628"/>
    <lineage>
        <taxon>Eukaryota</taxon>
        <taxon>Viridiplantae</taxon>
        <taxon>Streptophyta</taxon>
        <taxon>Embryophyta</taxon>
        <taxon>Tracheophyta</taxon>
        <taxon>Spermatophyta</taxon>
        <taxon>Magnoliopsida</taxon>
        <taxon>Liliopsida</taxon>
        <taxon>Zingiberales</taxon>
        <taxon>Cannaceae</taxon>
        <taxon>Canna</taxon>
    </lineage>
</organism>
<protein>
    <submittedName>
        <fullName evidence="1">BZIP transcription factor 11-like</fullName>
    </submittedName>
</protein>
<dbReference type="Proteomes" id="UP001327560">
    <property type="component" value="Chromosome 8"/>
</dbReference>
<dbReference type="EMBL" id="CP136897">
    <property type="protein sequence ID" value="WOL16763.1"/>
    <property type="molecule type" value="Genomic_DNA"/>
</dbReference>
<dbReference type="AlphaFoldDB" id="A0AAQ3L1D0"/>